<protein>
    <submittedName>
        <fullName evidence="3">Tetratricopeptide repeat (TPR)-like superfamily protein</fullName>
    </submittedName>
</protein>
<keyword evidence="4" id="KW-1185">Reference proteome</keyword>
<dbReference type="InterPro" id="IPR002885">
    <property type="entry name" value="PPR_rpt"/>
</dbReference>
<dbReference type="Pfam" id="PF01535">
    <property type="entry name" value="PPR"/>
    <property type="match status" value="2"/>
</dbReference>
<dbReference type="FunFam" id="1.25.40.10:FF:000031">
    <property type="entry name" value="Pentatricopeptide repeat-containing protein mitochondrial"/>
    <property type="match status" value="1"/>
</dbReference>
<evidence type="ECO:0000256" key="2">
    <source>
        <dbReference type="PROSITE-ProRule" id="PRU00708"/>
    </source>
</evidence>
<reference evidence="4" key="1">
    <citation type="submission" date="2019-07" db="EMBL/GenBank/DDBJ databases">
        <title>De Novo Assembly of kiwifruit Actinidia rufa.</title>
        <authorList>
            <person name="Sugita-Konishi S."/>
            <person name="Sato K."/>
            <person name="Mori E."/>
            <person name="Abe Y."/>
            <person name="Kisaki G."/>
            <person name="Hamano K."/>
            <person name="Suezawa K."/>
            <person name="Otani M."/>
            <person name="Fukuda T."/>
            <person name="Manabe T."/>
            <person name="Gomi K."/>
            <person name="Tabuchi M."/>
            <person name="Akimitsu K."/>
            <person name="Kataoka I."/>
        </authorList>
    </citation>
    <scope>NUCLEOTIDE SEQUENCE [LARGE SCALE GENOMIC DNA]</scope>
    <source>
        <strain evidence="4">cv. Fuchu</strain>
    </source>
</reference>
<dbReference type="Proteomes" id="UP000585474">
    <property type="component" value="Unassembled WGS sequence"/>
</dbReference>
<dbReference type="PANTHER" id="PTHR24015">
    <property type="entry name" value="OS07G0578800 PROTEIN-RELATED"/>
    <property type="match status" value="1"/>
</dbReference>
<name>A0A7J0DZQ0_9ERIC</name>
<dbReference type="NCBIfam" id="TIGR00756">
    <property type="entry name" value="PPR"/>
    <property type="match status" value="3"/>
</dbReference>
<dbReference type="OrthoDB" id="1879995at2759"/>
<dbReference type="GO" id="GO:0009451">
    <property type="term" value="P:RNA modification"/>
    <property type="evidence" value="ECO:0007669"/>
    <property type="project" value="InterPro"/>
</dbReference>
<keyword evidence="1" id="KW-0677">Repeat</keyword>
<dbReference type="Gene3D" id="1.25.40.10">
    <property type="entry name" value="Tetratricopeptide repeat domain"/>
    <property type="match status" value="3"/>
</dbReference>
<organism evidence="3 4">
    <name type="scientific">Actinidia rufa</name>
    <dbReference type="NCBI Taxonomy" id="165716"/>
    <lineage>
        <taxon>Eukaryota</taxon>
        <taxon>Viridiplantae</taxon>
        <taxon>Streptophyta</taxon>
        <taxon>Embryophyta</taxon>
        <taxon>Tracheophyta</taxon>
        <taxon>Spermatophyta</taxon>
        <taxon>Magnoliopsida</taxon>
        <taxon>eudicotyledons</taxon>
        <taxon>Gunneridae</taxon>
        <taxon>Pentapetalae</taxon>
        <taxon>asterids</taxon>
        <taxon>Ericales</taxon>
        <taxon>Actinidiaceae</taxon>
        <taxon>Actinidia</taxon>
    </lineage>
</organism>
<accession>A0A7J0DZQ0</accession>
<feature type="repeat" description="PPR" evidence="2">
    <location>
        <begin position="223"/>
        <end position="257"/>
    </location>
</feature>
<dbReference type="InterPro" id="IPR046960">
    <property type="entry name" value="PPR_At4g14850-like_plant"/>
</dbReference>
<dbReference type="GO" id="GO:0003723">
    <property type="term" value="F:RNA binding"/>
    <property type="evidence" value="ECO:0007669"/>
    <property type="project" value="InterPro"/>
</dbReference>
<evidence type="ECO:0000256" key="1">
    <source>
        <dbReference type="ARBA" id="ARBA00022737"/>
    </source>
</evidence>
<dbReference type="Pfam" id="PF13041">
    <property type="entry name" value="PPR_2"/>
    <property type="match status" value="2"/>
</dbReference>
<dbReference type="PANTHER" id="PTHR24015:SF47">
    <property type="entry name" value="OS01G0374200 PROTEIN"/>
    <property type="match status" value="1"/>
</dbReference>
<proteinExistence type="predicted"/>
<dbReference type="PROSITE" id="PS51375">
    <property type="entry name" value="PPR"/>
    <property type="match status" value="2"/>
</dbReference>
<gene>
    <name evidence="3" type="ORF">Acr_00g0099230</name>
</gene>
<dbReference type="AlphaFoldDB" id="A0A7J0DZQ0"/>
<evidence type="ECO:0000313" key="3">
    <source>
        <dbReference type="EMBL" id="GFS45966.1"/>
    </source>
</evidence>
<comment type="caution">
    <text evidence="3">The sequence shown here is derived from an EMBL/GenBank/DDBJ whole genome shotgun (WGS) entry which is preliminary data.</text>
</comment>
<dbReference type="InterPro" id="IPR011990">
    <property type="entry name" value="TPR-like_helical_dom_sf"/>
</dbReference>
<dbReference type="EMBL" id="BJWL01000456">
    <property type="protein sequence ID" value="GFS45966.1"/>
    <property type="molecule type" value="Genomic_DNA"/>
</dbReference>
<sequence length="429" mass="46501">MMRDQNAYPNVHTFAGIFTAVLGLRDLLSVGKQAQSAAVKIGGFADVFVGTSLLNMYCKLGLVLVARKVFDRMPVRNSVSWAAMISGYAVQRDSGQAMGLFRLLMGVEKEGVNEFVLTSVLSAFTLPEFIDNGKQIHCYAIKNGVLSVVSVGNAVVAMYGKCGRLDDSVQVELLSNKNAITWSVMITVHTLVGVLNACSDISAAGEGKQPMLGRVFDYLQEPDIVLWTSVIGGYVQNGENEDALILYGKMQMAGILPNELTMASVLKACSSLAALEQGKQIHARVVRYGFGLEVPIGSVLSTMYAKCGSLEDGNVVFKRMPVRDVVAWNSMIAGLSQNGIGNEALDLFEEMRSEGTKSDYVTFVNILLTCNQMGLVERGWGYFNMMSNEFAQDFDVITLKNGSFINSDCDTAAIDRHLSLGGDEYIVGS</sequence>
<feature type="repeat" description="PPR" evidence="2">
    <location>
        <begin position="324"/>
        <end position="358"/>
    </location>
</feature>
<evidence type="ECO:0000313" key="4">
    <source>
        <dbReference type="Proteomes" id="UP000585474"/>
    </source>
</evidence>